<proteinExistence type="predicted"/>
<organism evidence="2 3">
    <name type="scientific">Variibacter gotjawalensis</name>
    <dbReference type="NCBI Taxonomy" id="1333996"/>
    <lineage>
        <taxon>Bacteria</taxon>
        <taxon>Pseudomonadati</taxon>
        <taxon>Pseudomonadota</taxon>
        <taxon>Alphaproteobacteria</taxon>
        <taxon>Hyphomicrobiales</taxon>
        <taxon>Nitrobacteraceae</taxon>
        <taxon>Variibacter</taxon>
    </lineage>
</organism>
<dbReference type="InterPro" id="IPR041374">
    <property type="entry name" value="BaeRF_family12"/>
</dbReference>
<gene>
    <name evidence="2" type="ORF">GJW-30_1_02038</name>
</gene>
<evidence type="ECO:0000313" key="2">
    <source>
        <dbReference type="EMBL" id="BAT59505.1"/>
    </source>
</evidence>
<dbReference type="Proteomes" id="UP000236884">
    <property type="component" value="Chromosome"/>
</dbReference>
<keyword evidence="3" id="KW-1185">Reference proteome</keyword>
<feature type="region of interest" description="Disordered" evidence="1">
    <location>
        <begin position="41"/>
        <end position="66"/>
    </location>
</feature>
<evidence type="ECO:0000256" key="1">
    <source>
        <dbReference type="SAM" id="MobiDB-lite"/>
    </source>
</evidence>
<dbReference type="AlphaFoldDB" id="A0A0S3PU55"/>
<dbReference type="EMBL" id="AP014946">
    <property type="protein sequence ID" value="BAT59505.1"/>
    <property type="molecule type" value="Genomic_DNA"/>
</dbReference>
<protein>
    <submittedName>
        <fullName evidence="2">Protein required for attachment to host cells</fullName>
    </submittedName>
</protein>
<evidence type="ECO:0000313" key="3">
    <source>
        <dbReference type="Proteomes" id="UP000236884"/>
    </source>
</evidence>
<sequence length="134" mass="13976">MLLPKGTIVAVADGEKFNLFSNTGDEAHPVLATMPNADIEAVNTGSGASHQNSSANPDGGRAEEDGFAGGIAELLNKRVLEGKVSDLVIIAAPRTLGELRKSYHKKLVDVLRAEIAKDLTGHSMSDIEKAVAAA</sequence>
<dbReference type="RefSeq" id="WP_096354950.1">
    <property type="nucleotide sequence ID" value="NZ_AP014946.1"/>
</dbReference>
<reference evidence="2 3" key="1">
    <citation type="submission" date="2015-08" db="EMBL/GenBank/DDBJ databases">
        <title>Investigation of the bacterial diversity of lava forest soil.</title>
        <authorList>
            <person name="Lee J.S."/>
        </authorList>
    </citation>
    <scope>NUCLEOTIDE SEQUENCE [LARGE SCALE GENOMIC DNA]</scope>
    <source>
        <strain evidence="2 3">GJW-30</strain>
    </source>
</reference>
<dbReference type="OrthoDB" id="9812459at2"/>
<accession>A0A0S3PU55</accession>
<dbReference type="Pfam" id="PF18856">
    <property type="entry name" value="baeRF_family12"/>
    <property type="match status" value="1"/>
</dbReference>
<name>A0A0S3PU55_9BRAD</name>
<feature type="compositionally biased region" description="Polar residues" evidence="1">
    <location>
        <begin position="43"/>
        <end position="56"/>
    </location>
</feature>
<dbReference type="KEGG" id="vgo:GJW-30_1_02038"/>